<evidence type="ECO:0000313" key="2">
    <source>
        <dbReference type="EMBL" id="BCK79941.1"/>
    </source>
</evidence>
<keyword evidence="3" id="KW-1185">Reference proteome</keyword>
<geneLocation type="plasmid" evidence="2 3">
    <name>pMM35_01</name>
</geneLocation>
<dbReference type="SUPFAM" id="SSF55315">
    <property type="entry name" value="L30e-like"/>
    <property type="match status" value="1"/>
</dbReference>
<gene>
    <name evidence="2" type="primary">rplGB</name>
    <name evidence="2" type="ORF">MM35RIKEN_21330</name>
</gene>
<feature type="domain" description="Ribosomal protein eL8/eL30/eS12/Gadd45" evidence="1">
    <location>
        <begin position="3"/>
        <end position="77"/>
    </location>
</feature>
<dbReference type="Pfam" id="PF01248">
    <property type="entry name" value="Ribosomal_L7Ae"/>
    <property type="match status" value="1"/>
</dbReference>
<accession>A0A810Q3B5</accession>
<dbReference type="EMBL" id="AP023416">
    <property type="protein sequence ID" value="BCK79941.1"/>
    <property type="molecule type" value="Genomic_DNA"/>
</dbReference>
<evidence type="ECO:0000259" key="1">
    <source>
        <dbReference type="Pfam" id="PF01248"/>
    </source>
</evidence>
<dbReference type="InterPro" id="IPR004038">
    <property type="entry name" value="Ribosomal_eL8/eL30/eS12/Gad45"/>
</dbReference>
<dbReference type="Gene3D" id="3.30.1330.30">
    <property type="match status" value="1"/>
</dbReference>
<keyword evidence="2" id="KW-0614">Plasmid</keyword>
<dbReference type="AlphaFoldDB" id="A0A810Q3B5"/>
<evidence type="ECO:0000313" key="3">
    <source>
        <dbReference type="Proteomes" id="UP000681343"/>
    </source>
</evidence>
<dbReference type="InterPro" id="IPR029064">
    <property type="entry name" value="Ribosomal_eL30-like_sf"/>
</dbReference>
<name>A0A810Q3B5_9FIRM</name>
<proteinExistence type="predicted"/>
<dbReference type="KEGG" id="vfa:MM35RIKEN_21330"/>
<sequence>MEEAHSPGRRVTGLRQTQKAVLAGRAERVFLAKDADPARTEPILQLCRQSGIPVDRELTMARLGRACRIEVGCAAAAELKSP</sequence>
<dbReference type="Proteomes" id="UP000681343">
    <property type="component" value="Plasmid pMM35_01"/>
</dbReference>
<reference evidence="2" key="1">
    <citation type="submission" date="2020-09" db="EMBL/GenBank/DDBJ databases">
        <title>New species isolated from human feces.</title>
        <authorList>
            <person name="Kitahara M."/>
            <person name="Shigeno Y."/>
            <person name="Shime M."/>
            <person name="Matsumoto Y."/>
            <person name="Nakamura S."/>
            <person name="Motooka D."/>
            <person name="Fukuoka S."/>
            <person name="Nishikawa H."/>
            <person name="Benno Y."/>
        </authorList>
    </citation>
    <scope>NUCLEOTIDE SEQUENCE</scope>
    <source>
        <strain evidence="2">MM35</strain>
        <plasmid evidence="2">pMM35_01</plasmid>
    </source>
</reference>
<protein>
    <submittedName>
        <fullName evidence="2">Ribosome-associated protein L7Ae-like</fullName>
    </submittedName>
</protein>
<organism evidence="2 3">
    <name type="scientific">Vescimonas fastidiosa</name>
    <dbReference type="NCBI Taxonomy" id="2714353"/>
    <lineage>
        <taxon>Bacteria</taxon>
        <taxon>Bacillati</taxon>
        <taxon>Bacillota</taxon>
        <taxon>Clostridia</taxon>
        <taxon>Eubacteriales</taxon>
        <taxon>Oscillospiraceae</taxon>
        <taxon>Vescimonas</taxon>
    </lineage>
</organism>
<dbReference type="RefSeq" id="WP_212821731.1">
    <property type="nucleotide sequence ID" value="NZ_AP023416.1"/>
</dbReference>